<sequence>MLKNWNHDLVQQLSEISDSAWRMDQYLATSKDCAHCNGLWQKLKADYESHVELLAGEISRHCGEGKFD</sequence>
<dbReference type="AlphaFoldDB" id="A0A1G2C7V5"/>
<dbReference type="EMBL" id="MHKV01000009">
    <property type="protein sequence ID" value="OGY97455.1"/>
    <property type="molecule type" value="Genomic_DNA"/>
</dbReference>
<name>A0A1G2C7V5_9BACT</name>
<protein>
    <submittedName>
        <fullName evidence="1">Uncharacterized protein</fullName>
    </submittedName>
</protein>
<accession>A0A1G2C7V5</accession>
<gene>
    <name evidence="1" type="ORF">A2128_00350</name>
</gene>
<evidence type="ECO:0000313" key="1">
    <source>
        <dbReference type="EMBL" id="OGY97455.1"/>
    </source>
</evidence>
<proteinExistence type="predicted"/>
<dbReference type="Proteomes" id="UP000176349">
    <property type="component" value="Unassembled WGS sequence"/>
</dbReference>
<comment type="caution">
    <text evidence="1">The sequence shown here is derived from an EMBL/GenBank/DDBJ whole genome shotgun (WGS) entry which is preliminary data.</text>
</comment>
<evidence type="ECO:0000313" key="2">
    <source>
        <dbReference type="Proteomes" id="UP000176349"/>
    </source>
</evidence>
<reference evidence="1 2" key="1">
    <citation type="journal article" date="2016" name="Nat. Commun.">
        <title>Thousands of microbial genomes shed light on interconnected biogeochemical processes in an aquifer system.</title>
        <authorList>
            <person name="Anantharaman K."/>
            <person name="Brown C.T."/>
            <person name="Hug L.A."/>
            <person name="Sharon I."/>
            <person name="Castelle C.J."/>
            <person name="Probst A.J."/>
            <person name="Thomas B.C."/>
            <person name="Singh A."/>
            <person name="Wilkins M.J."/>
            <person name="Karaoz U."/>
            <person name="Brodie E.L."/>
            <person name="Williams K.H."/>
            <person name="Hubbard S.S."/>
            <person name="Banfield J.F."/>
        </authorList>
    </citation>
    <scope>NUCLEOTIDE SEQUENCE [LARGE SCALE GENOMIC DNA]</scope>
</reference>
<organism evidence="1 2">
    <name type="scientific">Candidatus Liptonbacteria bacterium GWC1_60_9</name>
    <dbReference type="NCBI Taxonomy" id="1798645"/>
    <lineage>
        <taxon>Bacteria</taxon>
        <taxon>Candidatus Liptoniibacteriota</taxon>
    </lineage>
</organism>